<dbReference type="Gene3D" id="3.20.20.70">
    <property type="entry name" value="Aldolase class I"/>
    <property type="match status" value="1"/>
</dbReference>
<sequence>MSDTPLSQPLTLPCGATLSNRFGKSAMTEAMADKRDAPTQKHTTLYRRWARGAMGLQITGNVMIDRRFLERPGNVVVEDERDLAALSTWAAAAKSEATQVWVQISHPGRQCPMVVNARPLSPSEEKLKMLGLFAKPRAMSADDITDAIRRYAETARILQKAGFDGVQVHGAHGYLVSQFLSPITNRRSDDWGGSLENRARFLREIIAAVRAAVGPTFPIGVKLNSADFQKGGFTLEECKQVARWLQEDGIDLLEISGGTYEEMSFATATPEAPQRDSTKAREAFFLDYARKIRAEVTLPLMVTGGFRSRAAMEQALTEDGIDMIGLARPLCVHPDGATDLISGKTAQIGINEDDLTLGRGAWGINAKNWLINLVNTVARVEYYVWQMDRMAAGKEPSPRTSKSALMLMLGYLGKSTLRALRRKPYARASNPNSA</sequence>
<dbReference type="GO" id="GO:0016491">
    <property type="term" value="F:oxidoreductase activity"/>
    <property type="evidence" value="ECO:0007669"/>
    <property type="project" value="UniProtKB-KW"/>
</dbReference>
<dbReference type="CDD" id="cd04733">
    <property type="entry name" value="OYE_like_2_FMN"/>
    <property type="match status" value="1"/>
</dbReference>
<evidence type="ECO:0000259" key="3">
    <source>
        <dbReference type="Pfam" id="PF00724"/>
    </source>
</evidence>
<dbReference type="SUPFAM" id="SSF51395">
    <property type="entry name" value="FMN-linked oxidoreductases"/>
    <property type="match status" value="1"/>
</dbReference>
<dbReference type="AlphaFoldDB" id="A0A1I4IA74"/>
<dbReference type="RefSeq" id="WP_093090556.1">
    <property type="nucleotide sequence ID" value="NZ_FOTQ01000001.1"/>
</dbReference>
<keyword evidence="1" id="KW-0285">Flavoprotein</keyword>
<protein>
    <submittedName>
        <fullName evidence="4">2,4-dienoyl-CoA reductase</fullName>
    </submittedName>
</protein>
<dbReference type="InterPro" id="IPR051799">
    <property type="entry name" value="NADH_flavin_oxidoreductase"/>
</dbReference>
<keyword evidence="5" id="KW-1185">Reference proteome</keyword>
<dbReference type="PANTHER" id="PTHR43656:SF2">
    <property type="entry name" value="BINDING OXIDOREDUCTASE, PUTATIVE (AFU_ORTHOLOGUE AFUA_2G08260)-RELATED"/>
    <property type="match status" value="1"/>
</dbReference>
<evidence type="ECO:0000313" key="5">
    <source>
        <dbReference type="Proteomes" id="UP000199144"/>
    </source>
</evidence>
<evidence type="ECO:0000256" key="2">
    <source>
        <dbReference type="ARBA" id="ARBA00023002"/>
    </source>
</evidence>
<dbReference type="PANTHER" id="PTHR43656">
    <property type="entry name" value="BINDING OXIDOREDUCTASE, PUTATIVE (AFU_ORTHOLOGUE AFUA_2G08260)-RELATED"/>
    <property type="match status" value="1"/>
</dbReference>
<evidence type="ECO:0000256" key="1">
    <source>
        <dbReference type="ARBA" id="ARBA00022630"/>
    </source>
</evidence>
<dbReference type="STRING" id="254406.SAMN04488042_101501"/>
<organism evidence="4 5">
    <name type="scientific">Shimia aestuarii</name>
    <dbReference type="NCBI Taxonomy" id="254406"/>
    <lineage>
        <taxon>Bacteria</taxon>
        <taxon>Pseudomonadati</taxon>
        <taxon>Pseudomonadota</taxon>
        <taxon>Alphaproteobacteria</taxon>
        <taxon>Rhodobacterales</taxon>
        <taxon>Roseobacteraceae</taxon>
    </lineage>
</organism>
<accession>A0A1I4IA74</accession>
<feature type="domain" description="NADH:flavin oxidoreductase/NADH oxidase N-terminal" evidence="3">
    <location>
        <begin position="7"/>
        <end position="335"/>
    </location>
</feature>
<name>A0A1I4IA74_9RHOB</name>
<dbReference type="InterPro" id="IPR013785">
    <property type="entry name" value="Aldolase_TIM"/>
</dbReference>
<dbReference type="Proteomes" id="UP000199144">
    <property type="component" value="Unassembled WGS sequence"/>
</dbReference>
<dbReference type="EMBL" id="FOTQ01000001">
    <property type="protein sequence ID" value="SFL50953.1"/>
    <property type="molecule type" value="Genomic_DNA"/>
</dbReference>
<gene>
    <name evidence="4" type="ORF">SAMN04488042_101501</name>
</gene>
<dbReference type="GO" id="GO:0010181">
    <property type="term" value="F:FMN binding"/>
    <property type="evidence" value="ECO:0007669"/>
    <property type="project" value="InterPro"/>
</dbReference>
<reference evidence="4 5" key="1">
    <citation type="submission" date="2016-10" db="EMBL/GenBank/DDBJ databases">
        <authorList>
            <person name="de Groot N.N."/>
        </authorList>
    </citation>
    <scope>NUCLEOTIDE SEQUENCE [LARGE SCALE GENOMIC DNA]</scope>
    <source>
        <strain evidence="4 5">DSM 15283</strain>
    </source>
</reference>
<proteinExistence type="predicted"/>
<dbReference type="Pfam" id="PF00724">
    <property type="entry name" value="Oxidored_FMN"/>
    <property type="match status" value="1"/>
</dbReference>
<dbReference type="OrthoDB" id="9784632at2"/>
<keyword evidence="2" id="KW-0560">Oxidoreductase</keyword>
<evidence type="ECO:0000313" key="4">
    <source>
        <dbReference type="EMBL" id="SFL50953.1"/>
    </source>
</evidence>
<dbReference type="InterPro" id="IPR001155">
    <property type="entry name" value="OxRdtase_FMN_N"/>
</dbReference>